<dbReference type="Proteomes" id="UP001324427">
    <property type="component" value="Unassembled WGS sequence"/>
</dbReference>
<keyword evidence="6" id="KW-0653">Protein transport</keyword>
<dbReference type="InterPro" id="IPR004648">
    <property type="entry name" value="Oligpept_transpt"/>
</dbReference>
<evidence type="ECO:0000256" key="5">
    <source>
        <dbReference type="ARBA" id="ARBA00022856"/>
    </source>
</evidence>
<comment type="similarity">
    <text evidence="2">Belongs to the oligopeptide OPT transporter family.</text>
</comment>
<feature type="region of interest" description="Disordered" evidence="9">
    <location>
        <begin position="1"/>
        <end position="45"/>
    </location>
</feature>
<feature type="transmembrane region" description="Helical" evidence="10">
    <location>
        <begin position="206"/>
        <end position="226"/>
    </location>
</feature>
<organism evidence="11 12">
    <name type="scientific">Oleoguttula mirabilis</name>
    <dbReference type="NCBI Taxonomy" id="1507867"/>
    <lineage>
        <taxon>Eukaryota</taxon>
        <taxon>Fungi</taxon>
        <taxon>Dikarya</taxon>
        <taxon>Ascomycota</taxon>
        <taxon>Pezizomycotina</taxon>
        <taxon>Dothideomycetes</taxon>
        <taxon>Dothideomycetidae</taxon>
        <taxon>Mycosphaerellales</taxon>
        <taxon>Teratosphaeriaceae</taxon>
        <taxon>Oleoguttula</taxon>
    </lineage>
</organism>
<evidence type="ECO:0000256" key="6">
    <source>
        <dbReference type="ARBA" id="ARBA00022927"/>
    </source>
</evidence>
<dbReference type="EMBL" id="JAVFHQ010000023">
    <property type="protein sequence ID" value="KAK4544662.1"/>
    <property type="molecule type" value="Genomic_DNA"/>
</dbReference>
<feature type="transmembrane region" description="Helical" evidence="10">
    <location>
        <begin position="686"/>
        <end position="705"/>
    </location>
</feature>
<evidence type="ECO:0000256" key="3">
    <source>
        <dbReference type="ARBA" id="ARBA00022448"/>
    </source>
</evidence>
<feature type="transmembrane region" description="Helical" evidence="10">
    <location>
        <begin position="131"/>
        <end position="153"/>
    </location>
</feature>
<dbReference type="NCBIfam" id="TIGR00728">
    <property type="entry name" value="OPT_sfam"/>
    <property type="match status" value="1"/>
</dbReference>
<evidence type="ECO:0000256" key="1">
    <source>
        <dbReference type="ARBA" id="ARBA00004141"/>
    </source>
</evidence>
<dbReference type="AlphaFoldDB" id="A0AAV9JH64"/>
<comment type="caution">
    <text evidence="11">The sequence shown here is derived from an EMBL/GenBank/DDBJ whole genome shotgun (WGS) entry which is preliminary data.</text>
</comment>
<feature type="transmembrane region" description="Helical" evidence="10">
    <location>
        <begin position="262"/>
        <end position="280"/>
    </location>
</feature>
<evidence type="ECO:0000313" key="12">
    <source>
        <dbReference type="Proteomes" id="UP001324427"/>
    </source>
</evidence>
<feature type="transmembrane region" description="Helical" evidence="10">
    <location>
        <begin position="106"/>
        <end position="125"/>
    </location>
</feature>
<accession>A0AAV9JH64</accession>
<dbReference type="PANTHER" id="PTHR22601">
    <property type="entry name" value="ISP4 LIKE PROTEIN"/>
    <property type="match status" value="1"/>
</dbReference>
<feature type="transmembrane region" description="Helical" evidence="10">
    <location>
        <begin position="347"/>
        <end position="366"/>
    </location>
</feature>
<keyword evidence="3" id="KW-0813">Transport</keyword>
<feature type="transmembrane region" description="Helical" evidence="10">
    <location>
        <begin position="536"/>
        <end position="555"/>
    </location>
</feature>
<evidence type="ECO:0008006" key="13">
    <source>
        <dbReference type="Google" id="ProtNLM"/>
    </source>
</evidence>
<keyword evidence="5" id="KW-0571">Peptide transport</keyword>
<keyword evidence="8 10" id="KW-0472">Membrane</keyword>
<evidence type="ECO:0000256" key="4">
    <source>
        <dbReference type="ARBA" id="ARBA00022692"/>
    </source>
</evidence>
<dbReference type="InterPro" id="IPR004813">
    <property type="entry name" value="OPT"/>
</dbReference>
<dbReference type="GO" id="GO:0015031">
    <property type="term" value="P:protein transport"/>
    <property type="evidence" value="ECO:0007669"/>
    <property type="project" value="UniProtKB-KW"/>
</dbReference>
<feature type="transmembrane region" description="Helical" evidence="10">
    <location>
        <begin position="764"/>
        <end position="787"/>
    </location>
</feature>
<proteinExistence type="inferred from homology"/>
<feature type="transmembrane region" description="Helical" evidence="10">
    <location>
        <begin position="509"/>
        <end position="530"/>
    </location>
</feature>
<reference evidence="11 12" key="1">
    <citation type="submission" date="2021-11" db="EMBL/GenBank/DDBJ databases">
        <title>Black yeast isolated from Biological Soil Crust.</title>
        <authorList>
            <person name="Kurbessoian T."/>
        </authorList>
    </citation>
    <scope>NUCLEOTIDE SEQUENCE [LARGE SCALE GENOMIC DNA]</scope>
    <source>
        <strain evidence="11 12">CCFEE 5522</strain>
    </source>
</reference>
<evidence type="ECO:0000313" key="11">
    <source>
        <dbReference type="EMBL" id="KAK4544662.1"/>
    </source>
</evidence>
<keyword evidence="12" id="KW-1185">Reference proteome</keyword>
<dbReference type="Pfam" id="PF03169">
    <property type="entry name" value="OPT"/>
    <property type="match status" value="1"/>
</dbReference>
<keyword evidence="4 10" id="KW-0812">Transmembrane</keyword>
<evidence type="ECO:0000256" key="8">
    <source>
        <dbReference type="ARBA" id="ARBA00023136"/>
    </source>
</evidence>
<dbReference type="GO" id="GO:0035673">
    <property type="term" value="F:oligopeptide transmembrane transporter activity"/>
    <property type="evidence" value="ECO:0007669"/>
    <property type="project" value="InterPro"/>
</dbReference>
<gene>
    <name evidence="11" type="ORF">LTR36_003911</name>
</gene>
<evidence type="ECO:0000256" key="9">
    <source>
        <dbReference type="SAM" id="MobiDB-lite"/>
    </source>
</evidence>
<dbReference type="GO" id="GO:0016020">
    <property type="term" value="C:membrane"/>
    <property type="evidence" value="ECO:0007669"/>
    <property type="project" value="UniProtKB-SubCell"/>
</dbReference>
<name>A0AAV9JH64_9PEZI</name>
<evidence type="ECO:0000256" key="7">
    <source>
        <dbReference type="ARBA" id="ARBA00022989"/>
    </source>
</evidence>
<comment type="subcellular location">
    <subcellularLocation>
        <location evidence="1">Membrane</location>
        <topology evidence="1">Multi-pass membrane protein</topology>
    </subcellularLocation>
</comment>
<sequence length="820" mass="92037">MVSQRPAFGRTSTEQHETGGDIELQHPSPGVGKSTGGHEFNDTDVKDGTFVDVKDAHDHDESPPEYQDGGDGFAKVTEPVTTANDLITQVLHVDDDPTLSPYTFRVFFLGSGLSIFGAVLQEIFYFKPQTIYVSVVFLCVIAYVLGEFMAYVIPRKGFLKYLNPGPFNQKEHAAITIMASAAAQAATSTEALAAQELFYGGYPSRAAGIFITLSSQLIGYGIAGLLRDVLVYPTKMLWPINLPVATLLETLHRDKAETKRRLKVFYIIFGSVWSGIMFVWEAFPEYIFTVLTGVSIFCLADQNNLVFTNLFGGASGNEGLGMLSICFDWNYIAGLGSPLWLPLQTMTNMMIGICGCYMLFMGVYYGNVWRSLDFPFLSQDLLDGSSNSTNYVVWNQTLILNDKFEVDHSKLQAAGIPYLTGTYISYLITSNMGLTATFTHMLLWNWDDVKAGWSWAAPSNLKKVFKASTWKFWQNAETPEERSQRKQNDPTLDPHYKLMMRNLYKECPLWWWGAVVAVSWVVGLVCLYAMKSTLPWWGFVLSTVLTSLFMLFFGAQMGITGFQFNVQPICQMLAGYMFPGRPLANFYFTCYTYNALQQGELLAKDLKLAQYTHLPPRCTFLVQIMGCLIGALFNWVMMISIVQNQATILTSIQGSNIWSGQNIQQFNTLAIAWSIAGDMFSVGARYQWVTLSFLLGFVVPVPFWLAHRYTGWRFFSYINLSIILWYMGNLFVGINSSLTSFFIVGFFAQYWLRKYRPQAFVKYNYLFSAAMDGGTQVLVFVFTFAVFGGSGKEVDFPTWAGNPGGTHNVDYCLINPANDG</sequence>
<feature type="transmembrane region" description="Helical" evidence="10">
    <location>
        <begin position="620"/>
        <end position="642"/>
    </location>
</feature>
<evidence type="ECO:0000256" key="10">
    <source>
        <dbReference type="SAM" id="Phobius"/>
    </source>
</evidence>
<protein>
    <recommendedName>
        <fullName evidence="13">OPT superfamily oligopeptide transporter</fullName>
    </recommendedName>
</protein>
<keyword evidence="7 10" id="KW-1133">Transmembrane helix</keyword>
<evidence type="ECO:0000256" key="2">
    <source>
        <dbReference type="ARBA" id="ARBA00008807"/>
    </source>
</evidence>